<dbReference type="EMBL" id="CAUJNA010000451">
    <property type="protein sequence ID" value="CAJ1377269.1"/>
    <property type="molecule type" value="Genomic_DNA"/>
</dbReference>
<name>A0AA36HXQ7_9DINO</name>
<gene>
    <name evidence="1" type="ORF">EVOR1521_LOCUS6110</name>
</gene>
<reference evidence="1" key="1">
    <citation type="submission" date="2023-08" db="EMBL/GenBank/DDBJ databases">
        <authorList>
            <person name="Chen Y."/>
            <person name="Shah S."/>
            <person name="Dougan E. K."/>
            <person name="Thang M."/>
            <person name="Chan C."/>
        </authorList>
    </citation>
    <scope>NUCLEOTIDE SEQUENCE</scope>
</reference>
<evidence type="ECO:0000313" key="1">
    <source>
        <dbReference type="EMBL" id="CAJ1377269.1"/>
    </source>
</evidence>
<sequence>MEAAPVLEVRYRDLGIPNATAVLLENYFTVEECERYFQVLTTEIDWKNQLVNVKKQLSLRCPRGAEDGERSTVDEPRRTIFMLTGPPVSARHLLRVLRA</sequence>
<dbReference type="AlphaFoldDB" id="A0AA36HXQ7"/>
<protein>
    <submittedName>
        <fullName evidence="1">Uncharacterized protein</fullName>
    </submittedName>
</protein>
<organism evidence="1 2">
    <name type="scientific">Effrenium voratum</name>
    <dbReference type="NCBI Taxonomy" id="2562239"/>
    <lineage>
        <taxon>Eukaryota</taxon>
        <taxon>Sar</taxon>
        <taxon>Alveolata</taxon>
        <taxon>Dinophyceae</taxon>
        <taxon>Suessiales</taxon>
        <taxon>Symbiodiniaceae</taxon>
        <taxon>Effrenium</taxon>
    </lineage>
</organism>
<proteinExistence type="predicted"/>
<accession>A0AA36HXQ7</accession>
<dbReference type="Proteomes" id="UP001178507">
    <property type="component" value="Unassembled WGS sequence"/>
</dbReference>
<keyword evidence="2" id="KW-1185">Reference proteome</keyword>
<evidence type="ECO:0000313" key="2">
    <source>
        <dbReference type="Proteomes" id="UP001178507"/>
    </source>
</evidence>
<comment type="caution">
    <text evidence="1">The sequence shown here is derived from an EMBL/GenBank/DDBJ whole genome shotgun (WGS) entry which is preliminary data.</text>
</comment>